<dbReference type="InterPro" id="IPR002325">
    <property type="entry name" value="Cyt_f"/>
</dbReference>
<dbReference type="GO" id="GO:0055035">
    <property type="term" value="C:plastid thylakoid membrane"/>
    <property type="evidence" value="ECO:0007669"/>
    <property type="project" value="UniProtKB-SubCell"/>
</dbReference>
<dbReference type="GO" id="GO:0020037">
    <property type="term" value="F:heme binding"/>
    <property type="evidence" value="ECO:0007669"/>
    <property type="project" value="InterPro"/>
</dbReference>
<comment type="subunit">
    <text evidence="15 17">The 4 large subunits of the cytochrome b6-f complex are cytochrome b6, subunit IV (17 kDa polypeptide, PetD), cytochrome f and the Rieske protein, while the 4 small subunits are PetG, PetL, PetM and PetN. The complex functions as a dimer.</text>
</comment>
<feature type="binding site" description="covalent" evidence="17 18">
    <location>
        <position position="53"/>
    </location>
    <ligand>
        <name>heme</name>
        <dbReference type="ChEBI" id="CHEBI:30413"/>
    </ligand>
</feature>
<dbReference type="SUPFAM" id="SSF51246">
    <property type="entry name" value="Rudiment single hybrid motif"/>
    <property type="match status" value="1"/>
</dbReference>
<evidence type="ECO:0000313" key="20">
    <source>
        <dbReference type="EMBL" id="AOM67269.1"/>
    </source>
</evidence>
<keyword evidence="5 17" id="KW-0602">Photosynthesis</keyword>
<dbReference type="InterPro" id="IPR024094">
    <property type="entry name" value="Cyt_f_lg_dom"/>
</dbReference>
<gene>
    <name evidence="17 20" type="primary">petA</name>
    <name evidence="20" type="ORF">Hrub_025</name>
</gene>
<dbReference type="InterPro" id="IPR024058">
    <property type="entry name" value="Cyt-f_TM"/>
</dbReference>
<keyword evidence="6 17" id="KW-0349">Heme</keyword>
<feature type="binding site" description="covalent" evidence="17 18">
    <location>
        <position position="56"/>
    </location>
    <ligand>
        <name>heme</name>
        <dbReference type="ChEBI" id="CHEBI:30413"/>
    </ligand>
</feature>
<dbReference type="HAMAP" id="MF_00610">
    <property type="entry name" value="Cytb6_f_cytF"/>
    <property type="match status" value="1"/>
</dbReference>
<evidence type="ECO:0000256" key="8">
    <source>
        <dbReference type="ARBA" id="ARBA00022723"/>
    </source>
</evidence>
<dbReference type="PANTHER" id="PTHR33288">
    <property type="match status" value="1"/>
</dbReference>
<dbReference type="SUPFAM" id="SSF49441">
    <property type="entry name" value="Cytochrome f, large domain"/>
    <property type="match status" value="1"/>
</dbReference>
<dbReference type="PRINTS" id="PR00610">
    <property type="entry name" value="CYTOCHROMEF"/>
</dbReference>
<keyword evidence="11 17" id="KW-1133">Transmembrane helix</keyword>
<feature type="domain" description="Cytochrome f large" evidence="19">
    <location>
        <begin position="33"/>
        <end position="187"/>
    </location>
</feature>
<feature type="binding site" description="axial binding residue" evidence="17 18">
    <location>
        <position position="57"/>
    </location>
    <ligand>
        <name>heme</name>
        <dbReference type="ChEBI" id="CHEBI:30413"/>
    </ligand>
    <ligandPart>
        <name>Fe</name>
        <dbReference type="ChEBI" id="CHEBI:18248"/>
    </ligandPart>
</feature>
<evidence type="ECO:0000256" key="13">
    <source>
        <dbReference type="ARBA" id="ARBA00023078"/>
    </source>
</evidence>
<dbReference type="Gene3D" id="1.20.5.700">
    <property type="entry name" value="Single helix bin"/>
    <property type="match status" value="1"/>
</dbReference>
<dbReference type="AlphaFoldDB" id="A0A1C9CFW6"/>
<evidence type="ECO:0000256" key="3">
    <source>
        <dbReference type="ARBA" id="ARBA00013528"/>
    </source>
</evidence>
<keyword evidence="10 17" id="KW-0249">Electron transport</keyword>
<keyword evidence="7 17" id="KW-0812">Transmembrane</keyword>
<feature type="transmembrane region" description="Helical" evidence="17">
    <location>
        <begin position="282"/>
        <end position="301"/>
    </location>
</feature>
<evidence type="ECO:0000256" key="1">
    <source>
        <dbReference type="ARBA" id="ARBA00003068"/>
    </source>
</evidence>
<accession>A0A1C9CFW6</accession>
<evidence type="ECO:0000256" key="11">
    <source>
        <dbReference type="ARBA" id="ARBA00022989"/>
    </source>
</evidence>
<comment type="function">
    <text evidence="1 17">Component of the cytochrome b6-f complex, which mediates electron transfer between photosystem II (PSII) and photosystem I (PSI), cyclic electron flow around PSI, and state transitions.</text>
</comment>
<dbReference type="InterPro" id="IPR036826">
    <property type="entry name" value="Cyt_f_lg_dom_sf"/>
</dbReference>
<geneLocation type="plastid" evidence="20"/>
<dbReference type="GO" id="GO:0005506">
    <property type="term" value="F:iron ion binding"/>
    <property type="evidence" value="ECO:0007669"/>
    <property type="project" value="InterPro"/>
</dbReference>
<dbReference type="SUPFAM" id="SSF103431">
    <property type="entry name" value="Cytochrome f subunit of the cytochrome b6f complex, transmembrane anchor"/>
    <property type="match status" value="1"/>
</dbReference>
<dbReference type="GO" id="GO:0009055">
    <property type="term" value="F:electron transfer activity"/>
    <property type="evidence" value="ECO:0007669"/>
    <property type="project" value="UniProtKB-UniRule"/>
</dbReference>
<protein>
    <recommendedName>
        <fullName evidence="3 17">Cytochrome f</fullName>
    </recommendedName>
</protein>
<comment type="cofactor">
    <cofactor evidence="17 18">
        <name>heme</name>
        <dbReference type="ChEBI" id="CHEBI:30413"/>
    </cofactor>
    <text evidence="17 18">Binds 1 heme group covalently.</text>
</comment>
<evidence type="ECO:0000256" key="12">
    <source>
        <dbReference type="ARBA" id="ARBA00023004"/>
    </source>
</evidence>
<dbReference type="GO" id="GO:0015979">
    <property type="term" value="P:photosynthesis"/>
    <property type="evidence" value="ECO:0007669"/>
    <property type="project" value="UniProtKB-UniRule"/>
</dbReference>
<dbReference type="Pfam" id="PF01333">
    <property type="entry name" value="Apocytochr_F_C"/>
    <property type="match status" value="1"/>
</dbReference>
<name>A0A1C9CFW6_9FLOR</name>
<comment type="subcellular location">
    <subcellularLocation>
        <location evidence="17">Cellular thylakoid membrane</location>
        <topology evidence="17">Single-pass membrane protein</topology>
    </subcellularLocation>
    <subcellularLocation>
        <location evidence="16">Plastid thylakoid membrane</location>
        <topology evidence="16">Single-pass membrane protein</topology>
    </subcellularLocation>
</comment>
<dbReference type="Gene3D" id="2.60.40.830">
    <property type="entry name" value="Cytochrome f large domain"/>
    <property type="match status" value="1"/>
</dbReference>
<dbReference type="PANTHER" id="PTHR33288:SF10">
    <property type="entry name" value="CYTOCHROME F"/>
    <property type="match status" value="1"/>
</dbReference>
<dbReference type="RefSeq" id="YP_009294027.1">
    <property type="nucleotide sequence ID" value="NC_031146.1"/>
</dbReference>
<evidence type="ECO:0000256" key="16">
    <source>
        <dbReference type="ARBA" id="ARBA00046266"/>
    </source>
</evidence>
<dbReference type="GeneID" id="29069933"/>
<evidence type="ECO:0000256" key="14">
    <source>
        <dbReference type="ARBA" id="ARBA00023136"/>
    </source>
</evidence>
<keyword evidence="20" id="KW-0934">Plastid</keyword>
<evidence type="ECO:0000256" key="5">
    <source>
        <dbReference type="ARBA" id="ARBA00022531"/>
    </source>
</evidence>
<keyword evidence="4 17" id="KW-0813">Transport</keyword>
<dbReference type="InterPro" id="IPR011054">
    <property type="entry name" value="Rudment_hybrid_motif"/>
</dbReference>
<evidence type="ECO:0000256" key="10">
    <source>
        <dbReference type="ARBA" id="ARBA00022982"/>
    </source>
</evidence>
<dbReference type="PROSITE" id="PS51010">
    <property type="entry name" value="CYTF"/>
    <property type="match status" value="1"/>
</dbReference>
<evidence type="ECO:0000256" key="2">
    <source>
        <dbReference type="ARBA" id="ARBA00008923"/>
    </source>
</evidence>
<proteinExistence type="inferred from homology"/>
<keyword evidence="8 17" id="KW-0479">Metal-binding</keyword>
<organism evidence="20">
    <name type="scientific">Hildenbrandia rubra</name>
    <dbReference type="NCBI Taxonomy" id="31481"/>
    <lineage>
        <taxon>Eukaryota</taxon>
        <taxon>Rhodophyta</taxon>
        <taxon>Florideophyceae</taxon>
        <taxon>Hildenbrandiophycidae</taxon>
        <taxon>Hildenbrandiales</taxon>
        <taxon>Hildenbrandiaceae</taxon>
        <taxon>Hildenbrandia</taxon>
    </lineage>
</organism>
<dbReference type="FunFam" id="2.60.40.830:FF:000001">
    <property type="entry name" value="Cytochrome f"/>
    <property type="match status" value="1"/>
</dbReference>
<evidence type="ECO:0000256" key="9">
    <source>
        <dbReference type="ARBA" id="ARBA00022729"/>
    </source>
</evidence>
<sequence length="316" mass="35154">MIHFNRSTKLVLFILIFPILFFNTVHLTPSYGFPIYAQQSYDNPREATGRIVCANCHLAQRPVKIEIPQSVLPNSVFETAIKIPYDQQQQQLLGDGTKGSLNIGAVVILPEGFKLAPKNRISEETRIKNKGVYIQPYSKAKSNILVVGPIPSNAHQEIIFPIIAPDPAQNKNIHFLKYPIYVGGNRGRGQIYPSGDKSNNNAISAATSGQIQSIQSLDNGQLEIKINDINNNTIINLIPSGITARVRIGDFVKQDQPLTIDPNIGGFGQSEAEIVLQSPKRIQGMIVFFFILTVAQIFFVLKKKQFEKVQALEKNF</sequence>
<keyword evidence="12 17" id="KW-0408">Iron</keyword>
<dbReference type="Gene3D" id="2.40.50.100">
    <property type="match status" value="1"/>
</dbReference>
<dbReference type="Pfam" id="PF16639">
    <property type="entry name" value="Apocytochr_F_N"/>
    <property type="match status" value="1"/>
</dbReference>
<evidence type="ECO:0000256" key="15">
    <source>
        <dbReference type="ARBA" id="ARBA00025834"/>
    </source>
</evidence>
<reference evidence="20" key="1">
    <citation type="journal article" date="2016" name="BMC Biol.">
        <title>Parallel evolution of highly conserved plastid genome architecture in red seaweeds and seed plants.</title>
        <authorList>
            <person name="Lee J."/>
            <person name="Cho C.H."/>
            <person name="Park S.I."/>
            <person name="Choi J.W."/>
            <person name="Song H.S."/>
            <person name="West J.A."/>
            <person name="Bhattacharya D."/>
            <person name="Yoon H.S."/>
        </authorList>
    </citation>
    <scope>NUCLEOTIDE SEQUENCE</scope>
</reference>
<feature type="binding site" description="axial binding residue" evidence="17 18">
    <location>
        <position position="33"/>
    </location>
    <ligand>
        <name>heme</name>
        <dbReference type="ChEBI" id="CHEBI:30413"/>
    </ligand>
    <ligandPart>
        <name>Fe</name>
        <dbReference type="ChEBI" id="CHEBI:18248"/>
    </ligandPart>
</feature>
<evidence type="ECO:0000256" key="17">
    <source>
        <dbReference type="HAMAP-Rule" id="MF_00610"/>
    </source>
</evidence>
<evidence type="ECO:0000256" key="18">
    <source>
        <dbReference type="PIRSR" id="PIRSR602325-50"/>
    </source>
</evidence>
<evidence type="ECO:0000256" key="7">
    <source>
        <dbReference type="ARBA" id="ARBA00022692"/>
    </source>
</evidence>
<keyword evidence="14 17" id="KW-0472">Membrane</keyword>
<keyword evidence="13 17" id="KW-0793">Thylakoid</keyword>
<evidence type="ECO:0000256" key="6">
    <source>
        <dbReference type="ARBA" id="ARBA00022617"/>
    </source>
</evidence>
<keyword evidence="9 17" id="KW-0732">Signal</keyword>
<comment type="similarity">
    <text evidence="2 17">Belongs to the cytochrome f family.</text>
</comment>
<evidence type="ECO:0000256" key="4">
    <source>
        <dbReference type="ARBA" id="ARBA00022448"/>
    </source>
</evidence>
<dbReference type="EMBL" id="KX284724">
    <property type="protein sequence ID" value="AOM67269.1"/>
    <property type="molecule type" value="Genomic_DNA"/>
</dbReference>
<evidence type="ECO:0000259" key="19">
    <source>
        <dbReference type="Pfam" id="PF16639"/>
    </source>
</evidence>